<dbReference type="VEuPathDB" id="MicrosporidiaDB:CWI36_1342p0010"/>
<comment type="caution">
    <text evidence="1">The sequence shown here is derived from an EMBL/GenBank/DDBJ whole genome shotgun (WGS) entry which is preliminary data.</text>
</comment>
<reference evidence="1 2" key="1">
    <citation type="submission" date="2017-12" db="EMBL/GenBank/DDBJ databases">
        <authorList>
            <person name="Pombert J.-F."/>
            <person name="Haag K.L."/>
            <person name="Ebert D."/>
        </authorList>
    </citation>
    <scope>NUCLEOTIDE SEQUENCE [LARGE SCALE GENOMIC DNA]</scope>
    <source>
        <strain evidence="1">BE-OM-2</strain>
    </source>
</reference>
<evidence type="ECO:0000313" key="1">
    <source>
        <dbReference type="EMBL" id="TBU01438.1"/>
    </source>
</evidence>
<keyword evidence="2" id="KW-1185">Reference proteome</keyword>
<sequence>MQCRDNFLFDDLSGIVTKYHKTYVKRLQIPINLETYILSIPLEKRKLVIKIKKALDLEQGDEVIKMVEEIIYSTITC</sequence>
<protein>
    <submittedName>
        <fullName evidence="1">Uncharacterized protein</fullName>
    </submittedName>
</protein>
<evidence type="ECO:0000313" key="2">
    <source>
        <dbReference type="Proteomes" id="UP000291404"/>
    </source>
</evidence>
<accession>A0A4Q9L222</accession>
<proteinExistence type="predicted"/>
<dbReference type="AlphaFoldDB" id="A0A4Q9L222"/>
<name>A0A4Q9L222_9MICR</name>
<gene>
    <name evidence="1" type="ORF">CWI36_1342p0010</name>
</gene>
<dbReference type="Proteomes" id="UP000291404">
    <property type="component" value="Unassembled WGS sequence"/>
</dbReference>
<organism evidence="1 2">
    <name type="scientific">Hamiltosporidium magnivora</name>
    <dbReference type="NCBI Taxonomy" id="148818"/>
    <lineage>
        <taxon>Eukaryota</taxon>
        <taxon>Fungi</taxon>
        <taxon>Fungi incertae sedis</taxon>
        <taxon>Microsporidia</taxon>
        <taxon>Dubosqiidae</taxon>
        <taxon>Hamiltosporidium</taxon>
    </lineage>
</organism>
<dbReference type="EMBL" id="PITI01001342">
    <property type="protein sequence ID" value="TBU01438.1"/>
    <property type="molecule type" value="Genomic_DNA"/>
</dbReference>